<dbReference type="Proteomes" id="UP000276133">
    <property type="component" value="Unassembled WGS sequence"/>
</dbReference>
<keyword evidence="1" id="KW-1133">Transmembrane helix</keyword>
<dbReference type="AlphaFoldDB" id="A0A3M7P167"/>
<comment type="caution">
    <text evidence="2">The sequence shown here is derived from an EMBL/GenBank/DDBJ whole genome shotgun (WGS) entry which is preliminary data.</text>
</comment>
<feature type="transmembrane region" description="Helical" evidence="1">
    <location>
        <begin position="22"/>
        <end position="44"/>
    </location>
</feature>
<keyword evidence="1" id="KW-0472">Membrane</keyword>
<evidence type="ECO:0000256" key="1">
    <source>
        <dbReference type="SAM" id="Phobius"/>
    </source>
</evidence>
<protein>
    <submittedName>
        <fullName evidence="2">Organic cation transporter-like</fullName>
    </submittedName>
</protein>
<dbReference type="STRING" id="10195.A0A3M7P167"/>
<accession>A0A3M7P167</accession>
<dbReference type="OrthoDB" id="3936150at2759"/>
<evidence type="ECO:0000313" key="3">
    <source>
        <dbReference type="Proteomes" id="UP000276133"/>
    </source>
</evidence>
<dbReference type="EMBL" id="REGN01014219">
    <property type="protein sequence ID" value="RMZ92891.1"/>
    <property type="molecule type" value="Genomic_DNA"/>
</dbReference>
<feature type="non-terminal residue" evidence="2">
    <location>
        <position position="161"/>
    </location>
</feature>
<keyword evidence="3" id="KW-1185">Reference proteome</keyword>
<gene>
    <name evidence="2" type="ORF">BpHYR1_001682</name>
</gene>
<name>A0A3M7P167_BRAPC</name>
<reference evidence="2 3" key="1">
    <citation type="journal article" date="2018" name="Sci. Rep.">
        <title>Genomic signatures of local adaptation to the degree of environmental predictability in rotifers.</title>
        <authorList>
            <person name="Franch-Gras L."/>
            <person name="Hahn C."/>
            <person name="Garcia-Roger E.M."/>
            <person name="Carmona M.J."/>
            <person name="Serra M."/>
            <person name="Gomez A."/>
        </authorList>
    </citation>
    <scope>NUCLEOTIDE SEQUENCE [LARGE SCALE GENOMIC DNA]</scope>
    <source>
        <strain evidence="2">HYR1</strain>
    </source>
</reference>
<keyword evidence="1" id="KW-0812">Transmembrane</keyword>
<feature type="transmembrane region" description="Helical" evidence="1">
    <location>
        <begin position="141"/>
        <end position="159"/>
    </location>
</feature>
<proteinExistence type="predicted"/>
<sequence>MPKSIHERTENLFTEVGEFGPYQFSVFILVGLVSVIPGIVGYSYSFYGATPNFRCKIPGYENDTYEIQNDYHQSLVDNYIPLLSDQSFKGIYDKCNIKSFPNKNNFSLDQCNEWVYSKQYFQTTLITEWNLVCQNLPKKNIFATLYFIGLYGVIISGVLSD</sequence>
<evidence type="ECO:0000313" key="2">
    <source>
        <dbReference type="EMBL" id="RMZ92891.1"/>
    </source>
</evidence>
<organism evidence="2 3">
    <name type="scientific">Brachionus plicatilis</name>
    <name type="common">Marine rotifer</name>
    <name type="synonym">Brachionus muelleri</name>
    <dbReference type="NCBI Taxonomy" id="10195"/>
    <lineage>
        <taxon>Eukaryota</taxon>
        <taxon>Metazoa</taxon>
        <taxon>Spiralia</taxon>
        <taxon>Gnathifera</taxon>
        <taxon>Rotifera</taxon>
        <taxon>Eurotatoria</taxon>
        <taxon>Monogononta</taxon>
        <taxon>Pseudotrocha</taxon>
        <taxon>Ploima</taxon>
        <taxon>Brachionidae</taxon>
        <taxon>Brachionus</taxon>
    </lineage>
</organism>